<keyword evidence="3" id="KW-1185">Reference proteome</keyword>
<sequence length="560" mass="59842">MDPETLVTFLFKAPPQVRTVELLGSWDNFTHPYRMHHDRRRGTGSWSGCFRFANIVFDGDTADWNKPRSGGLKQGGVYWYYYRLDDAAEAYDDRLACTPECPLMPGQMMNVLDVPSEIPPPPSRARSVCGEGLAGTLGGMAAHLRQQTMEPSDKFAALEPPPVSRVHGRCLSDMALNARLENRGLSSRKSVVSPRGTEAAQVDPLDHRPGKRRCSGDRPDSSGSSTSEQSVLGSYHLASDVEAYAAHSPIPEPHPDPLRSLPVDEETLSSFRLGLEAFEFGPAQASASANSDERDKHDDESERGGSGTGSGDRDYTPSRARVSSNGLRGVFEGSPASAPATSAMMAENLDTANLTPLDAYLDSQPPIYAPSNINNVPEEHGATLGNTSPPPPHHAAHSAKPGRPDSEPRFHDQDDLWSPTFSAATVSSNGLYTPLRLSAGYPHDATASPHTYDPPGLDDITRRLQSLGGSGDGGDSGGGGPLSPQTSPSPQLPPAHERNRPEPPFTAYALPASASALGSVSSLDKLSSSRRTGSVVTTREDLQVCGTGLRVEVEIPLPSR</sequence>
<dbReference type="Proteomes" id="UP000309340">
    <property type="component" value="Unassembled WGS sequence"/>
</dbReference>
<feature type="compositionally biased region" description="Basic and acidic residues" evidence="1">
    <location>
        <begin position="204"/>
        <end position="220"/>
    </location>
</feature>
<dbReference type="PANTHER" id="PTHR40625:SF1">
    <property type="entry name" value="AMP-ACTIVATED PROTEIN KINASE GLYCOGEN-BINDING DOMAIN-CONTAINING PROTEIN"/>
    <property type="match status" value="1"/>
</dbReference>
<dbReference type="OrthoDB" id="5422351at2759"/>
<dbReference type="PANTHER" id="PTHR40625">
    <property type="entry name" value="GTP-BINDING PROTEIN ESDC-RELATED"/>
    <property type="match status" value="1"/>
</dbReference>
<name>A0A4U0XCN0_9PEZI</name>
<feature type="compositionally biased region" description="Polar residues" evidence="1">
    <location>
        <begin position="221"/>
        <end position="232"/>
    </location>
</feature>
<dbReference type="AlphaFoldDB" id="A0A4U0XCN0"/>
<proteinExistence type="predicted"/>
<comment type="caution">
    <text evidence="2">The sequence shown here is derived from an EMBL/GenBank/DDBJ whole genome shotgun (WGS) entry which is preliminary data.</text>
</comment>
<evidence type="ECO:0008006" key="4">
    <source>
        <dbReference type="Google" id="ProtNLM"/>
    </source>
</evidence>
<organism evidence="2 3">
    <name type="scientific">Friedmanniomyces simplex</name>
    <dbReference type="NCBI Taxonomy" id="329884"/>
    <lineage>
        <taxon>Eukaryota</taxon>
        <taxon>Fungi</taxon>
        <taxon>Dikarya</taxon>
        <taxon>Ascomycota</taxon>
        <taxon>Pezizomycotina</taxon>
        <taxon>Dothideomycetes</taxon>
        <taxon>Dothideomycetidae</taxon>
        <taxon>Mycosphaerellales</taxon>
        <taxon>Teratosphaeriaceae</taxon>
        <taxon>Friedmanniomyces</taxon>
    </lineage>
</organism>
<evidence type="ECO:0000256" key="1">
    <source>
        <dbReference type="SAM" id="MobiDB-lite"/>
    </source>
</evidence>
<evidence type="ECO:0000313" key="3">
    <source>
        <dbReference type="Proteomes" id="UP000309340"/>
    </source>
</evidence>
<protein>
    <recommendedName>
        <fullName evidence="4">AMP-activated protein kinase glycogen-binding domain-containing protein</fullName>
    </recommendedName>
</protein>
<dbReference type="EMBL" id="NAJQ01000259">
    <property type="protein sequence ID" value="TKA73576.1"/>
    <property type="molecule type" value="Genomic_DNA"/>
</dbReference>
<feature type="region of interest" description="Disordered" evidence="1">
    <location>
        <begin position="185"/>
        <end position="232"/>
    </location>
</feature>
<accession>A0A4U0XCN0</accession>
<gene>
    <name evidence="2" type="ORF">B0A55_07916</name>
</gene>
<feature type="region of interest" description="Disordered" evidence="1">
    <location>
        <begin position="284"/>
        <end position="338"/>
    </location>
</feature>
<feature type="compositionally biased region" description="Basic and acidic residues" evidence="1">
    <location>
        <begin position="291"/>
        <end position="303"/>
    </location>
</feature>
<feature type="region of interest" description="Disordered" evidence="1">
    <location>
        <begin position="446"/>
        <end position="506"/>
    </location>
</feature>
<feature type="region of interest" description="Disordered" evidence="1">
    <location>
        <begin position="370"/>
        <end position="416"/>
    </location>
</feature>
<feature type="compositionally biased region" description="Basic and acidic residues" evidence="1">
    <location>
        <begin position="402"/>
        <end position="414"/>
    </location>
</feature>
<evidence type="ECO:0000313" key="2">
    <source>
        <dbReference type="EMBL" id="TKA73576.1"/>
    </source>
</evidence>
<reference evidence="2 3" key="1">
    <citation type="submission" date="2017-03" db="EMBL/GenBank/DDBJ databases">
        <title>Genomes of endolithic fungi from Antarctica.</title>
        <authorList>
            <person name="Coleine C."/>
            <person name="Masonjones S."/>
            <person name="Stajich J.E."/>
        </authorList>
    </citation>
    <scope>NUCLEOTIDE SEQUENCE [LARGE SCALE GENOMIC DNA]</scope>
    <source>
        <strain evidence="2 3">CCFEE 5184</strain>
    </source>
</reference>
<feature type="compositionally biased region" description="Gly residues" evidence="1">
    <location>
        <begin position="468"/>
        <end position="481"/>
    </location>
</feature>